<evidence type="ECO:0000313" key="12">
    <source>
        <dbReference type="EMBL" id="SNS15196.1"/>
    </source>
</evidence>
<feature type="transmembrane region" description="Helical" evidence="10">
    <location>
        <begin position="180"/>
        <end position="202"/>
    </location>
</feature>
<evidence type="ECO:0000256" key="2">
    <source>
        <dbReference type="ARBA" id="ARBA00006433"/>
    </source>
</evidence>
<keyword evidence="9 10" id="KW-0472">Membrane</keyword>
<dbReference type="InterPro" id="IPR004680">
    <property type="entry name" value="Cit_transptr-like_dom"/>
</dbReference>
<feature type="transmembrane region" description="Helical" evidence="10">
    <location>
        <begin position="96"/>
        <end position="117"/>
    </location>
</feature>
<feature type="transmembrane region" description="Helical" evidence="10">
    <location>
        <begin position="59"/>
        <end position="76"/>
    </location>
</feature>
<dbReference type="OrthoDB" id="9774335at2"/>
<dbReference type="GO" id="GO:0005886">
    <property type="term" value="C:plasma membrane"/>
    <property type="evidence" value="ECO:0007669"/>
    <property type="project" value="UniProtKB-SubCell"/>
</dbReference>
<feature type="transmembrane region" description="Helical" evidence="10">
    <location>
        <begin position="223"/>
        <end position="242"/>
    </location>
</feature>
<evidence type="ECO:0000256" key="8">
    <source>
        <dbReference type="ARBA" id="ARBA00022989"/>
    </source>
</evidence>
<keyword evidence="6 10" id="KW-0812">Transmembrane</keyword>
<evidence type="ECO:0000259" key="11">
    <source>
        <dbReference type="Pfam" id="PF03600"/>
    </source>
</evidence>
<feature type="transmembrane region" description="Helical" evidence="10">
    <location>
        <begin position="276"/>
        <end position="293"/>
    </location>
</feature>
<comment type="similarity">
    <text evidence="3">Belongs to the CitM (TC 2.A.11) transporter family.</text>
</comment>
<feature type="transmembrane region" description="Helical" evidence="10">
    <location>
        <begin position="386"/>
        <end position="410"/>
    </location>
</feature>
<evidence type="ECO:0000256" key="10">
    <source>
        <dbReference type="SAM" id="Phobius"/>
    </source>
</evidence>
<evidence type="ECO:0000313" key="13">
    <source>
        <dbReference type="Proteomes" id="UP000198282"/>
    </source>
</evidence>
<organism evidence="12 13">
    <name type="scientific">Streptosporangium subroseum</name>
    <dbReference type="NCBI Taxonomy" id="106412"/>
    <lineage>
        <taxon>Bacteria</taxon>
        <taxon>Bacillati</taxon>
        <taxon>Actinomycetota</taxon>
        <taxon>Actinomycetes</taxon>
        <taxon>Streptosporangiales</taxon>
        <taxon>Streptosporangiaceae</taxon>
        <taxon>Streptosporangium</taxon>
    </lineage>
</organism>
<proteinExistence type="inferred from homology"/>
<dbReference type="Pfam" id="PF03600">
    <property type="entry name" value="CitMHS"/>
    <property type="match status" value="1"/>
</dbReference>
<dbReference type="PANTHER" id="PTHR43302:SF5">
    <property type="entry name" value="TRANSPORTER ARSB-RELATED"/>
    <property type="match status" value="1"/>
</dbReference>
<protein>
    <submittedName>
        <fullName evidence="12">Arsenite efflux membrane protein ArsB</fullName>
    </submittedName>
</protein>
<feature type="transmembrane region" description="Helical" evidence="10">
    <location>
        <begin position="349"/>
        <end position="374"/>
    </location>
</feature>
<evidence type="ECO:0000256" key="4">
    <source>
        <dbReference type="ARBA" id="ARBA00022448"/>
    </source>
</evidence>
<gene>
    <name evidence="12" type="ORF">SAMN05216276_10058</name>
</gene>
<dbReference type="AlphaFoldDB" id="A0A239C4T3"/>
<dbReference type="EMBL" id="FZOD01000005">
    <property type="protein sequence ID" value="SNS15196.1"/>
    <property type="molecule type" value="Genomic_DNA"/>
</dbReference>
<reference evidence="12 13" key="1">
    <citation type="submission" date="2017-06" db="EMBL/GenBank/DDBJ databases">
        <authorList>
            <person name="Kim H.J."/>
            <person name="Triplett B.A."/>
        </authorList>
    </citation>
    <scope>NUCLEOTIDE SEQUENCE [LARGE SCALE GENOMIC DNA]</scope>
    <source>
        <strain evidence="12 13">CGMCC 4.2132</strain>
    </source>
</reference>
<comment type="subcellular location">
    <subcellularLocation>
        <location evidence="1">Cell membrane</location>
        <topology evidence="1">Multi-pass membrane protein</topology>
    </subcellularLocation>
</comment>
<keyword evidence="4" id="KW-0813">Transport</keyword>
<feature type="transmembrane region" description="Helical" evidence="10">
    <location>
        <begin position="138"/>
        <end position="160"/>
    </location>
</feature>
<keyword evidence="13" id="KW-1185">Reference proteome</keyword>
<evidence type="ECO:0000256" key="3">
    <source>
        <dbReference type="ARBA" id="ARBA00009843"/>
    </source>
</evidence>
<comment type="similarity">
    <text evidence="2">Belongs to the ArsB family.</text>
</comment>
<evidence type="ECO:0000256" key="7">
    <source>
        <dbReference type="ARBA" id="ARBA00022849"/>
    </source>
</evidence>
<keyword evidence="5" id="KW-1003">Cell membrane</keyword>
<dbReference type="Proteomes" id="UP000198282">
    <property type="component" value="Unassembled WGS sequence"/>
</dbReference>
<evidence type="ECO:0000256" key="5">
    <source>
        <dbReference type="ARBA" id="ARBA00022475"/>
    </source>
</evidence>
<accession>A0A239C4T3</accession>
<dbReference type="GO" id="GO:0015105">
    <property type="term" value="F:arsenite transmembrane transporter activity"/>
    <property type="evidence" value="ECO:0007669"/>
    <property type="project" value="InterPro"/>
</dbReference>
<dbReference type="PRINTS" id="PR00758">
    <property type="entry name" value="ARSENICPUMP"/>
</dbReference>
<sequence length="411" mass="43865">MILSTVDDQGPPSVPLWKRAVLAPSALDWIRIALFVAGIGCVLTGLLPIVEARASVERIAPLMLFLASVIVLAELTKQAQVFDVIAARLALLGRGAYPALFLLCVAFASATTIFLNLDTTAVLLTPVMLALAPKAKIAPLPLAMTTVWLANTASLLLPVSNLTNLLALNKVGLSAPEFAVRMWLPQTVSIAITMALLWVFYWRRGARGADRYEPAEPEPIKDTLLFWGTAVACVLFIAAILAGLQIEIAAIVAAALAITAYLIRDRGSLRLSLIPWQLLVFVTGLFLVVPTLMRHGLSDLMTSLIGTEEGFGGLVRTATAGASLSNVVNNLPAYVAGEQVVPLANHDQLLALLTGTNLGSVITPWASLATLLWFEWCRRRGVRVPLLTFMLTGAVLAICLLPAVVGVLLLS</sequence>
<keyword evidence="8 10" id="KW-1133">Transmembrane helix</keyword>
<evidence type="ECO:0000256" key="6">
    <source>
        <dbReference type="ARBA" id="ARBA00022692"/>
    </source>
</evidence>
<dbReference type="GO" id="GO:0046685">
    <property type="term" value="P:response to arsenic-containing substance"/>
    <property type="evidence" value="ECO:0007669"/>
    <property type="project" value="UniProtKB-KW"/>
</dbReference>
<dbReference type="PANTHER" id="PTHR43302">
    <property type="entry name" value="TRANSPORTER ARSB-RELATED"/>
    <property type="match status" value="1"/>
</dbReference>
<evidence type="ECO:0000256" key="1">
    <source>
        <dbReference type="ARBA" id="ARBA00004651"/>
    </source>
</evidence>
<feature type="domain" description="Citrate transporter-like" evidence="11">
    <location>
        <begin position="33"/>
        <end position="335"/>
    </location>
</feature>
<keyword evidence="7" id="KW-0059">Arsenical resistance</keyword>
<dbReference type="InterPro" id="IPR000802">
    <property type="entry name" value="Arsenical_pump_ArsB"/>
</dbReference>
<feature type="transmembrane region" description="Helical" evidence="10">
    <location>
        <begin position="248"/>
        <end position="264"/>
    </location>
</feature>
<feature type="transmembrane region" description="Helical" evidence="10">
    <location>
        <begin position="29"/>
        <end position="47"/>
    </location>
</feature>
<evidence type="ECO:0000256" key="9">
    <source>
        <dbReference type="ARBA" id="ARBA00023136"/>
    </source>
</evidence>
<name>A0A239C4T3_9ACTN</name>